<dbReference type="InterPro" id="IPR042163">
    <property type="entry name" value="PHF12"/>
</dbReference>
<sequence>MAADSQQPTITKVKMKLADSNSRKLLQGEKVEVRNTEDGFLGSWHTGTVLKRGRLMCHVKYDHLLCENGSTNLVELVKVSSMIDEVVPAEWDPDNYRGVIRPSPPTLDIVDRTLHYGECVDLFYQDAWWEGVIFDRDDDLENRRVFFPDMGDEMTVCVKNLRITQDWNEVTEEWKPRGNWIFLEIVDEMGKKLPLLVSVKQIWYEVREKNRFKDWTISVRDFWRGSISVVLFDNLKLTITQFLSLLNSAQGFLQDGQSLEFSQLPLNDILESVEFIDNLLALDRTEVLPNSFNLSRIQKTLDEEIVPMDIAPTIDVVSTSDKNLEFLVTQSIDEMLLDGHEELHCRSSKLSIEDIKCSQNKTRLKWSAIELEAQSFPEALEESVRAGYRAPHDMVVKLRKHLLHLGWKIEYAIDYQRNRSMTRFRYFPPSGPVFMSLVKIREYLHTQSVHNQRTKREWSPIPLEPKLFPKAVEEYKRLIQLNIRPHKGLHAQVRRHLLCMGWKVEYAVDTHRVRYVSPCGTLVQSLVQILKGLDTLSVVPLHHQTSGDDSQTSMDENIVSEYNPQAVIDYVSNWSVDTQPKSKQKNVAKIANEAKQHLSYSGWKMSYEWKGDKKKVQYMSPYGKICYSLVTACKRYLVENAWSNSDASYLTGKSEFAHDDMEHVQPGHSAASKKRKFMALNRAGDAVASSQTSTRVLRSYKRARQVGPTSHQTPRSVLSWLIDNNVVLPRTKVHYRERDDSHPKRVGRISCYGIKCNCCQEIYGLSNFGAHAGSTDHSPSKNIFLEDGRSILECQLEMKRKIYAKKKEPHLKKVSHNIRTNDYICSICHDGGELILCDMCPSSFHPGCLGMMELPDGDWFCPFCCCGICGHSNDLFAANNAVNCSQCENQYHVGCIISNGLPKPGSYPEGYWFCNKKCEQIFFGLHKLLGKPICLGTDKLSWTLLKYPKPGNFSHNVPDDELAIESYSKLSVALGVMHECFEPIKESRTGRDLMEDIVFNRWSELGRLNFQGFYTVLLERNDELITVATVRVHGEKVAEVPFVATRFQYRRLGMCRILMNVLEKKLTELGVERLVLPAATSVLDTWTSSFGFSVINDSDRSNFSNFNIVNFYGTVMCQKLLTRTSMELIVFTESTQHIFGKADKEYSELDGTSAVSEVVQAEQNDRSGIIDQGPVDTPGGTTTSSNNPAPLLVLKQTSAPEFPAQMTLTDVSGRKEVGNDAGVGFLKCYKRRRKLLAGEAELFMKEVTP</sequence>
<dbReference type="Pfam" id="PF05641">
    <property type="entry name" value="Agenet"/>
    <property type="match status" value="1"/>
</dbReference>
<name>A0A328CW17_9ASTE</name>
<evidence type="ECO:0000256" key="7">
    <source>
        <dbReference type="SAM" id="MobiDB-lite"/>
    </source>
</evidence>
<dbReference type="GO" id="GO:0016747">
    <property type="term" value="F:acyltransferase activity, transferring groups other than amino-acyl groups"/>
    <property type="evidence" value="ECO:0007669"/>
    <property type="project" value="InterPro"/>
</dbReference>
<dbReference type="GO" id="GO:0006357">
    <property type="term" value="P:regulation of transcription by RNA polymerase II"/>
    <property type="evidence" value="ECO:0007669"/>
    <property type="project" value="TreeGrafter"/>
</dbReference>
<dbReference type="Gene3D" id="3.30.40.10">
    <property type="entry name" value="Zinc/RING finger domain, C3HC4 (zinc finger)"/>
    <property type="match status" value="2"/>
</dbReference>
<evidence type="ECO:0000256" key="4">
    <source>
        <dbReference type="ARBA" id="ARBA00022833"/>
    </source>
</evidence>
<dbReference type="EMBL" id="NQVE01000215">
    <property type="protein sequence ID" value="RAL37344.1"/>
    <property type="molecule type" value="Genomic_DNA"/>
</dbReference>
<dbReference type="Gene3D" id="3.40.630.30">
    <property type="match status" value="1"/>
</dbReference>
<dbReference type="PROSITE" id="PS50016">
    <property type="entry name" value="ZF_PHD_2"/>
    <property type="match status" value="1"/>
</dbReference>
<dbReference type="GO" id="GO:0008270">
    <property type="term" value="F:zinc ion binding"/>
    <property type="evidence" value="ECO:0007669"/>
    <property type="project" value="UniProtKB-KW"/>
</dbReference>
<evidence type="ECO:0000313" key="11">
    <source>
        <dbReference type="Proteomes" id="UP000249390"/>
    </source>
</evidence>
<evidence type="ECO:0000259" key="8">
    <source>
        <dbReference type="PROSITE" id="PS50016"/>
    </source>
</evidence>
<dbReference type="PANTHER" id="PTHR46309">
    <property type="entry name" value="PHD FINGER PROTEIN 12"/>
    <property type="match status" value="1"/>
</dbReference>
<dbReference type="SUPFAM" id="SSF55729">
    <property type="entry name" value="Acyl-CoA N-acyltransferases (Nat)"/>
    <property type="match status" value="1"/>
</dbReference>
<dbReference type="InterPro" id="IPR013083">
    <property type="entry name" value="Znf_RING/FYVE/PHD"/>
</dbReference>
<evidence type="ECO:0000259" key="9">
    <source>
        <dbReference type="PROSITE" id="PS51186"/>
    </source>
</evidence>
<dbReference type="InterPro" id="IPR019787">
    <property type="entry name" value="Znf_PHD-finger"/>
</dbReference>
<gene>
    <name evidence="10" type="ORF">DM860_000038</name>
</gene>
<proteinExistence type="predicted"/>
<dbReference type="SUPFAM" id="SSF57903">
    <property type="entry name" value="FYVE/PHD zinc finger"/>
    <property type="match status" value="2"/>
</dbReference>
<evidence type="ECO:0000256" key="2">
    <source>
        <dbReference type="ARBA" id="ARBA00022723"/>
    </source>
</evidence>
<dbReference type="CDD" id="cd04301">
    <property type="entry name" value="NAT_SF"/>
    <property type="match status" value="1"/>
</dbReference>
<dbReference type="Pfam" id="PF00628">
    <property type="entry name" value="PHD"/>
    <property type="match status" value="1"/>
</dbReference>
<dbReference type="InterPro" id="IPR054292">
    <property type="entry name" value="DUF7028"/>
</dbReference>
<keyword evidence="11" id="KW-1185">Reference proteome</keyword>
<comment type="caution">
    <text evidence="10">The sequence shown here is derived from an EMBL/GenBank/DDBJ whole genome shotgun (WGS) entry which is preliminary data.</text>
</comment>
<dbReference type="SMART" id="SM00743">
    <property type="entry name" value="Agenet"/>
    <property type="match status" value="2"/>
</dbReference>
<dbReference type="PROSITE" id="PS01359">
    <property type="entry name" value="ZF_PHD_1"/>
    <property type="match status" value="1"/>
</dbReference>
<keyword evidence="5" id="KW-0539">Nucleus</keyword>
<keyword evidence="2" id="KW-0479">Metal-binding</keyword>
<dbReference type="InterPro" id="IPR019786">
    <property type="entry name" value="Zinc_finger_PHD-type_CS"/>
</dbReference>
<evidence type="ECO:0000313" key="10">
    <source>
        <dbReference type="EMBL" id="RAL37344.1"/>
    </source>
</evidence>
<keyword evidence="4" id="KW-0862">Zinc</keyword>
<dbReference type="Pfam" id="PF23209">
    <property type="entry name" value="IDM1_C"/>
    <property type="match status" value="1"/>
</dbReference>
<dbReference type="GO" id="GO:0005634">
    <property type="term" value="C:nucleus"/>
    <property type="evidence" value="ECO:0007669"/>
    <property type="project" value="UniProtKB-SubCell"/>
</dbReference>
<keyword evidence="3 6" id="KW-0863">Zinc-finger</keyword>
<evidence type="ECO:0000256" key="6">
    <source>
        <dbReference type="PROSITE-ProRule" id="PRU00146"/>
    </source>
</evidence>
<feature type="compositionally biased region" description="Polar residues" evidence="7">
    <location>
        <begin position="1179"/>
        <end position="1188"/>
    </location>
</feature>
<evidence type="ECO:0000256" key="5">
    <source>
        <dbReference type="ARBA" id="ARBA00023242"/>
    </source>
</evidence>
<dbReference type="InterPro" id="IPR056511">
    <property type="entry name" value="IDM1_C"/>
</dbReference>
<dbReference type="Pfam" id="PF16135">
    <property type="entry name" value="TDBD"/>
    <property type="match status" value="1"/>
</dbReference>
<evidence type="ECO:0000256" key="3">
    <source>
        <dbReference type="ARBA" id="ARBA00022771"/>
    </source>
</evidence>
<evidence type="ECO:0008006" key="12">
    <source>
        <dbReference type="Google" id="ProtNLM"/>
    </source>
</evidence>
<dbReference type="PROSITE" id="PS51186">
    <property type="entry name" value="GNAT"/>
    <property type="match status" value="1"/>
</dbReference>
<dbReference type="SMART" id="SM00249">
    <property type="entry name" value="PHD"/>
    <property type="match status" value="2"/>
</dbReference>
<organism evidence="10 11">
    <name type="scientific">Cuscuta australis</name>
    <dbReference type="NCBI Taxonomy" id="267555"/>
    <lineage>
        <taxon>Eukaryota</taxon>
        <taxon>Viridiplantae</taxon>
        <taxon>Streptophyta</taxon>
        <taxon>Embryophyta</taxon>
        <taxon>Tracheophyta</taxon>
        <taxon>Spermatophyta</taxon>
        <taxon>Magnoliopsida</taxon>
        <taxon>eudicotyledons</taxon>
        <taxon>Gunneridae</taxon>
        <taxon>Pentapetalae</taxon>
        <taxon>asterids</taxon>
        <taxon>lamiids</taxon>
        <taxon>Solanales</taxon>
        <taxon>Convolvulaceae</taxon>
        <taxon>Cuscuteae</taxon>
        <taxon>Cuscuta</taxon>
        <taxon>Cuscuta subgen. Grammica</taxon>
        <taxon>Cuscuta sect. Cleistogrammica</taxon>
    </lineage>
</organism>
<feature type="domain" description="N-acetyltransferase" evidence="9">
    <location>
        <begin position="982"/>
        <end position="1121"/>
    </location>
</feature>
<dbReference type="InterPro" id="IPR032308">
    <property type="entry name" value="TDBD"/>
</dbReference>
<dbReference type="Pfam" id="PF22970">
    <property type="entry name" value="DUF7028"/>
    <property type="match status" value="3"/>
</dbReference>
<feature type="domain" description="PHD-type" evidence="8">
    <location>
        <begin position="822"/>
        <end position="867"/>
    </location>
</feature>
<dbReference type="CDD" id="cd20405">
    <property type="entry name" value="Tudor_Agenet_AtDUF_rpt1_3"/>
    <property type="match status" value="1"/>
</dbReference>
<dbReference type="Proteomes" id="UP000249390">
    <property type="component" value="Unassembled WGS sequence"/>
</dbReference>
<dbReference type="InterPro" id="IPR000182">
    <property type="entry name" value="GNAT_dom"/>
</dbReference>
<comment type="subcellular location">
    <subcellularLocation>
        <location evidence="1">Nucleus</location>
    </subcellularLocation>
</comment>
<dbReference type="InterPro" id="IPR011011">
    <property type="entry name" value="Znf_FYVE_PHD"/>
</dbReference>
<evidence type="ECO:0000256" key="1">
    <source>
        <dbReference type="ARBA" id="ARBA00004123"/>
    </source>
</evidence>
<dbReference type="InterPro" id="IPR008395">
    <property type="entry name" value="Agenet-like_dom"/>
</dbReference>
<dbReference type="CDD" id="cd15532">
    <property type="entry name" value="PHD2_CHD_II"/>
    <property type="match status" value="1"/>
</dbReference>
<dbReference type="InterPro" id="IPR016181">
    <property type="entry name" value="Acyl_CoA_acyltransferase"/>
</dbReference>
<protein>
    <recommendedName>
        <fullName evidence="12">PHD-type domain-containing protein</fullName>
    </recommendedName>
</protein>
<accession>A0A328CW17</accession>
<dbReference type="InterPro" id="IPR001965">
    <property type="entry name" value="Znf_PHD"/>
</dbReference>
<dbReference type="PANTHER" id="PTHR46309:SF12">
    <property type="entry name" value="GB|AAC80581.1"/>
    <property type="match status" value="1"/>
</dbReference>
<reference evidence="10 11" key="1">
    <citation type="submission" date="2018-06" db="EMBL/GenBank/DDBJ databases">
        <title>The Genome of Cuscuta australis (Dodder) Provides Insight into the Evolution of Plant Parasitism.</title>
        <authorList>
            <person name="Liu H."/>
        </authorList>
    </citation>
    <scope>NUCLEOTIDE SEQUENCE [LARGE SCALE GENOMIC DNA]</scope>
    <source>
        <strain evidence="11">cv. Yunnan</strain>
        <tissue evidence="10">Vines</tissue>
    </source>
</reference>
<dbReference type="GO" id="GO:0003714">
    <property type="term" value="F:transcription corepressor activity"/>
    <property type="evidence" value="ECO:0007669"/>
    <property type="project" value="InterPro"/>
</dbReference>
<dbReference type="InterPro" id="IPR014002">
    <property type="entry name" value="Agenet_dom_plant"/>
</dbReference>
<feature type="region of interest" description="Disordered" evidence="7">
    <location>
        <begin position="1168"/>
        <end position="1188"/>
    </location>
</feature>
<dbReference type="AlphaFoldDB" id="A0A328CW17"/>